<organism evidence="2">
    <name type="scientific">Pinguiococcus pyrenoidosus</name>
    <dbReference type="NCBI Taxonomy" id="172671"/>
    <lineage>
        <taxon>Eukaryota</taxon>
        <taxon>Sar</taxon>
        <taxon>Stramenopiles</taxon>
        <taxon>Ochrophyta</taxon>
        <taxon>Pinguiophyceae</taxon>
        <taxon>Pinguiochrysidales</taxon>
        <taxon>Pinguiochrysidaceae</taxon>
        <taxon>Pinguiococcus</taxon>
    </lineage>
</organism>
<feature type="compositionally biased region" description="Basic and acidic residues" evidence="1">
    <location>
        <begin position="474"/>
        <end position="501"/>
    </location>
</feature>
<accession>A0A7R9U4M4</accession>
<sequence>MRASSAKLKVLRGGKIAKLHVQRTMRPMFPANSEPPNEFASTSSPRTTGTSPSRDGSQLSDAAGRPATSEVKWGAHEPIARGGASVAGRKRALPSAKENPFFNFVDLFLMMSKRKRENDLMMMLPSSSWLPFTLGVYLTMRKSPNGCDHPAYGIQLSDILSKAKRGDGIVRDMIEIGVMSLNDAAQKPATTMIGSVVQDIQRRRLQLQGMQLLSSREYPITVLDLQALAVQHQFSIVVIETTRRSGALFEPRSIRIIYPDDRLVSDPIPTAQLSEQLDQRVDDALWLVLTKDRSSSNAFSAHPAFRYPAAAWFDLTGPPVYVPTLDTARDLAHKWLKKECARQTGFSIEETTDLQRSILFYLSLSEQAKQFRGRSRVGTDLPAAVATAENEEATTTEGEKRRPRKTQDTAWIAKLFKLDKSLHKLFKGYIKDKCLDVWRPLLEQVDFAAQMVSRGFATPVDSQLLEHPPAPSARHQDREADDRNPFLEQLDVAHDGRDGRDGYGSAPNDPASAGESGISRQGASSHEYPLVGILEAVSGVHLFGEGNHCFVELVEELARSPWPCDAVTDAAEAAPSPAGEKILMGEELGKLSEMYDLEDAAAAAVAAAAAENDPSQTAAAAVSHIGQPSQGGTKRKQEAIDGSRDAKHGRKEDLPGWPWEQ</sequence>
<proteinExistence type="predicted"/>
<evidence type="ECO:0000256" key="1">
    <source>
        <dbReference type="SAM" id="MobiDB-lite"/>
    </source>
</evidence>
<evidence type="ECO:0000313" key="2">
    <source>
        <dbReference type="EMBL" id="CAD8254474.1"/>
    </source>
</evidence>
<dbReference type="EMBL" id="HBEA01005180">
    <property type="protein sequence ID" value="CAD8254474.1"/>
    <property type="molecule type" value="Transcribed_RNA"/>
</dbReference>
<protein>
    <submittedName>
        <fullName evidence="2">Uncharacterized protein</fullName>
    </submittedName>
</protein>
<reference evidence="2" key="1">
    <citation type="submission" date="2021-01" db="EMBL/GenBank/DDBJ databases">
        <authorList>
            <person name="Corre E."/>
            <person name="Pelletier E."/>
            <person name="Niang G."/>
            <person name="Scheremetjew M."/>
            <person name="Finn R."/>
            <person name="Kale V."/>
            <person name="Holt S."/>
            <person name="Cochrane G."/>
            <person name="Meng A."/>
            <person name="Brown T."/>
            <person name="Cohen L."/>
        </authorList>
    </citation>
    <scope>NUCLEOTIDE SEQUENCE</scope>
    <source>
        <strain evidence="2">CCMP2078</strain>
    </source>
</reference>
<name>A0A7R9U4M4_9STRA</name>
<feature type="region of interest" description="Disordered" evidence="1">
    <location>
        <begin position="612"/>
        <end position="661"/>
    </location>
</feature>
<feature type="region of interest" description="Disordered" evidence="1">
    <location>
        <begin position="27"/>
        <end position="76"/>
    </location>
</feature>
<feature type="region of interest" description="Disordered" evidence="1">
    <location>
        <begin position="462"/>
        <end position="521"/>
    </location>
</feature>
<gene>
    <name evidence="2" type="ORF">PPYR1160_LOCUS3966</name>
</gene>
<feature type="region of interest" description="Disordered" evidence="1">
    <location>
        <begin position="382"/>
        <end position="405"/>
    </location>
</feature>
<dbReference type="AlphaFoldDB" id="A0A7R9U4M4"/>
<feature type="compositionally biased region" description="Low complexity" evidence="1">
    <location>
        <begin position="41"/>
        <end position="54"/>
    </location>
</feature>
<feature type="compositionally biased region" description="Basic and acidic residues" evidence="1">
    <location>
        <begin position="635"/>
        <end position="654"/>
    </location>
</feature>